<dbReference type="EMBL" id="CACRSQ010000003">
    <property type="protein sequence ID" value="VYT10504.1"/>
    <property type="molecule type" value="Genomic_DNA"/>
</dbReference>
<comment type="similarity">
    <text evidence="8">Belongs to the radical SAM superfamily. 7-carboxy-7-deazaguanine synthase family.</text>
</comment>
<feature type="binding site" evidence="8">
    <location>
        <position position="32"/>
    </location>
    <ligand>
        <name>[4Fe-4S] cluster</name>
        <dbReference type="ChEBI" id="CHEBI:49883"/>
        <note>4Fe-4S-S-AdoMet</note>
    </ligand>
</feature>
<evidence type="ECO:0000256" key="8">
    <source>
        <dbReference type="HAMAP-Rule" id="MF_00917"/>
    </source>
</evidence>
<dbReference type="InterPro" id="IPR058240">
    <property type="entry name" value="rSAM_sf"/>
</dbReference>
<dbReference type="PANTHER" id="PTHR42836:SF1">
    <property type="entry name" value="7-CARBOXY-7-DEAZAGUANINE SYNTHASE"/>
    <property type="match status" value="1"/>
</dbReference>
<dbReference type="PIRSF" id="PIRSF000370">
    <property type="entry name" value="QueE"/>
    <property type="match status" value="1"/>
</dbReference>
<organism evidence="10">
    <name type="scientific">Anaerostipes caccae</name>
    <dbReference type="NCBI Taxonomy" id="105841"/>
    <lineage>
        <taxon>Bacteria</taxon>
        <taxon>Bacillati</taxon>
        <taxon>Bacillota</taxon>
        <taxon>Clostridia</taxon>
        <taxon>Lachnospirales</taxon>
        <taxon>Lachnospiraceae</taxon>
        <taxon>Anaerostipes</taxon>
    </lineage>
</organism>
<keyword evidence="8" id="KW-0671">Queuosine biosynthesis</keyword>
<comment type="pathway">
    <text evidence="8">Purine metabolism; 7-cyano-7-deazaguanine biosynthesis.</text>
</comment>
<dbReference type="SFLD" id="SFLDS00029">
    <property type="entry name" value="Radical_SAM"/>
    <property type="match status" value="1"/>
</dbReference>
<dbReference type="UniPathway" id="UPA00391"/>
<comment type="cofactor">
    <cofactor evidence="8">
        <name>S-adenosyl-L-methionine</name>
        <dbReference type="ChEBI" id="CHEBI:59789"/>
    </cofactor>
    <text evidence="8">Binds 1 S-adenosyl-L-methionine per subunit.</text>
</comment>
<evidence type="ECO:0000313" key="10">
    <source>
        <dbReference type="EMBL" id="VYT10504.1"/>
    </source>
</evidence>
<dbReference type="PROSITE" id="PS51918">
    <property type="entry name" value="RADICAL_SAM"/>
    <property type="match status" value="1"/>
</dbReference>
<reference evidence="10" key="1">
    <citation type="submission" date="2019-11" db="EMBL/GenBank/DDBJ databases">
        <authorList>
            <person name="Feng L."/>
        </authorList>
    </citation>
    <scope>NUCLEOTIDE SEQUENCE</scope>
    <source>
        <strain evidence="10">AcaccaeLFYP115</strain>
    </source>
</reference>
<dbReference type="InterPro" id="IPR024924">
    <property type="entry name" value="7-CO-7-deazaguanine_synth-like"/>
</dbReference>
<dbReference type="EC" id="4.3.99.3" evidence="8"/>
<dbReference type="PANTHER" id="PTHR42836">
    <property type="entry name" value="7-CARBOXY-7-DEAZAGUANINE SYNTHASE"/>
    <property type="match status" value="1"/>
</dbReference>
<evidence type="ECO:0000256" key="2">
    <source>
        <dbReference type="ARBA" id="ARBA00022691"/>
    </source>
</evidence>
<keyword evidence="4 8" id="KW-0460">Magnesium</keyword>
<comment type="cofactor">
    <cofactor evidence="8">
        <name>Mg(2+)</name>
        <dbReference type="ChEBI" id="CHEBI:18420"/>
    </cofactor>
</comment>
<evidence type="ECO:0000256" key="3">
    <source>
        <dbReference type="ARBA" id="ARBA00022723"/>
    </source>
</evidence>
<dbReference type="CDD" id="cd01335">
    <property type="entry name" value="Radical_SAM"/>
    <property type="match status" value="1"/>
</dbReference>
<feature type="binding site" evidence="8">
    <location>
        <position position="76"/>
    </location>
    <ligand>
        <name>S-adenosyl-L-methionine</name>
        <dbReference type="ChEBI" id="CHEBI:59789"/>
    </ligand>
</feature>
<keyword evidence="3 8" id="KW-0479">Metal-binding</keyword>
<dbReference type="InterPro" id="IPR013785">
    <property type="entry name" value="Aldolase_TIM"/>
</dbReference>
<sequence length="222" mass="25199">MEVFKIAESFVSINGEGKKAGRLSMFIRLRGCNLNCSYCDTKWAISKKGEAELMTAAEVSQMVKESGVDLVTLTGGEPLLDENISGLIGSILSLPKMELEIETNGSIPIRPWRERDARLSMTMDYKLPSSGMEESMCLENMEELKPWDVVKFVIGTREDLEKAKEVIERFSLCEKAIVYFSPVFGAIPPDEIVEFMKEHRMNKVRFQIQIHKVVWDPERKGV</sequence>
<comment type="caution">
    <text evidence="8">Lacks conserved residue(s) required for the propagation of feature annotation.</text>
</comment>
<feature type="domain" description="Radical SAM core" evidence="9">
    <location>
        <begin position="19"/>
        <end position="217"/>
    </location>
</feature>
<evidence type="ECO:0000256" key="4">
    <source>
        <dbReference type="ARBA" id="ARBA00022842"/>
    </source>
</evidence>
<dbReference type="GO" id="GO:1904047">
    <property type="term" value="F:S-adenosyl-L-methionine binding"/>
    <property type="evidence" value="ECO:0007669"/>
    <property type="project" value="UniProtKB-UniRule"/>
</dbReference>
<proteinExistence type="inferred from homology"/>
<evidence type="ECO:0000256" key="7">
    <source>
        <dbReference type="ARBA" id="ARBA00023239"/>
    </source>
</evidence>
<keyword evidence="7 8" id="KW-0456">Lyase</keyword>
<keyword evidence="2 8" id="KW-0949">S-adenosyl-L-methionine</keyword>
<dbReference type="HAMAP" id="MF_00917">
    <property type="entry name" value="QueE"/>
    <property type="match status" value="1"/>
</dbReference>
<evidence type="ECO:0000259" key="9">
    <source>
        <dbReference type="PROSITE" id="PS51918"/>
    </source>
</evidence>
<feature type="binding site" evidence="8">
    <location>
        <position position="74"/>
    </location>
    <ligand>
        <name>substrate</name>
    </ligand>
</feature>
<dbReference type="GO" id="GO:0000287">
    <property type="term" value="F:magnesium ion binding"/>
    <property type="evidence" value="ECO:0007669"/>
    <property type="project" value="UniProtKB-UniRule"/>
</dbReference>
<name>A0A6N2TX16_9FIRM</name>
<dbReference type="InterPro" id="IPR023868">
    <property type="entry name" value="7-CO-7-deazaGua_synth_put_Clo"/>
</dbReference>
<keyword evidence="1 8" id="KW-0004">4Fe-4S</keyword>
<feature type="binding site" evidence="8">
    <location>
        <begin position="38"/>
        <end position="40"/>
    </location>
    <ligand>
        <name>S-adenosyl-L-methionine</name>
        <dbReference type="ChEBI" id="CHEBI:59789"/>
    </ligand>
</feature>
<comment type="function">
    <text evidence="8">Catalyzes the complex heterocyclic radical-mediated conversion of 6-carboxy-5,6,7,8-tetrahydropterin (CPH4) to 7-carboxy-7-deazaguanine (CDG), a step common to the biosynthetic pathways of all 7-deazapurine-containing compounds.</text>
</comment>
<dbReference type="Pfam" id="PF04055">
    <property type="entry name" value="Radical_SAM"/>
    <property type="match status" value="1"/>
</dbReference>
<comment type="cofactor">
    <cofactor evidence="8">
        <name>[4Fe-4S] cluster</name>
        <dbReference type="ChEBI" id="CHEBI:49883"/>
    </cofactor>
    <text evidence="8">Binds 1 [4Fe-4S] cluster. The cluster is coordinated with 3 cysteines and an exchangeable S-adenosyl-L-methionine.</text>
</comment>
<dbReference type="AlphaFoldDB" id="A0A6N2TX16"/>
<dbReference type="RefSeq" id="WP_006567328.1">
    <property type="nucleotide sequence ID" value="NZ_BAABZP010000001.1"/>
</dbReference>
<evidence type="ECO:0000256" key="5">
    <source>
        <dbReference type="ARBA" id="ARBA00023004"/>
    </source>
</evidence>
<dbReference type="NCBIfam" id="TIGR03963">
    <property type="entry name" value="rSAM_QueE_Clost"/>
    <property type="match status" value="1"/>
</dbReference>
<dbReference type="SUPFAM" id="SSF102114">
    <property type="entry name" value="Radical SAM enzymes"/>
    <property type="match status" value="1"/>
</dbReference>
<comment type="catalytic activity">
    <reaction evidence="8">
        <text>6-carboxy-5,6,7,8-tetrahydropterin + H(+) = 7-carboxy-7-carbaguanine + NH4(+)</text>
        <dbReference type="Rhea" id="RHEA:27974"/>
        <dbReference type="ChEBI" id="CHEBI:15378"/>
        <dbReference type="ChEBI" id="CHEBI:28938"/>
        <dbReference type="ChEBI" id="CHEBI:61032"/>
        <dbReference type="ChEBI" id="CHEBI:61036"/>
        <dbReference type="EC" id="4.3.99.3"/>
    </reaction>
</comment>
<feature type="binding site" evidence="8">
    <location>
        <position position="28"/>
    </location>
    <ligand>
        <name>substrate</name>
    </ligand>
</feature>
<accession>A0A6N2TX16</accession>
<evidence type="ECO:0000256" key="6">
    <source>
        <dbReference type="ARBA" id="ARBA00023014"/>
    </source>
</evidence>
<comment type="subunit">
    <text evidence="8">Homodimer.</text>
</comment>
<keyword evidence="6 8" id="KW-0411">Iron-sulfur</keyword>
<evidence type="ECO:0000256" key="1">
    <source>
        <dbReference type="ARBA" id="ARBA00022485"/>
    </source>
</evidence>
<dbReference type="GO" id="GO:0051539">
    <property type="term" value="F:4 iron, 4 sulfur cluster binding"/>
    <property type="evidence" value="ECO:0007669"/>
    <property type="project" value="UniProtKB-UniRule"/>
</dbReference>
<dbReference type="GO" id="GO:0016840">
    <property type="term" value="F:carbon-nitrogen lyase activity"/>
    <property type="evidence" value="ECO:0007669"/>
    <property type="project" value="UniProtKB-UniRule"/>
</dbReference>
<feature type="binding site" evidence="8">
    <location>
        <position position="41"/>
    </location>
    <ligand>
        <name>Mg(2+)</name>
        <dbReference type="ChEBI" id="CHEBI:18420"/>
    </ligand>
</feature>
<feature type="binding site" evidence="8">
    <location>
        <position position="39"/>
    </location>
    <ligand>
        <name>[4Fe-4S] cluster</name>
        <dbReference type="ChEBI" id="CHEBI:49883"/>
        <note>4Fe-4S-S-AdoMet</note>
    </ligand>
</feature>
<feature type="binding site" evidence="8">
    <location>
        <position position="36"/>
    </location>
    <ligand>
        <name>[4Fe-4S] cluster</name>
        <dbReference type="ChEBI" id="CHEBI:49883"/>
        <note>4Fe-4S-S-AdoMet</note>
    </ligand>
</feature>
<dbReference type="GO" id="GO:0008616">
    <property type="term" value="P:tRNA queuosine(34) biosynthetic process"/>
    <property type="evidence" value="ECO:0007669"/>
    <property type="project" value="UniProtKB-UniRule"/>
</dbReference>
<feature type="binding site" evidence="8">
    <location>
        <begin position="13"/>
        <end position="15"/>
    </location>
    <ligand>
        <name>substrate</name>
    </ligand>
</feature>
<dbReference type="InterPro" id="IPR007197">
    <property type="entry name" value="rSAM"/>
</dbReference>
<protein>
    <recommendedName>
        <fullName evidence="8">7-carboxy-7-deazaguanine synthase</fullName>
        <shortName evidence="8">CDG synthase</shortName>
        <ecNumber evidence="8">4.3.99.3</ecNumber>
    </recommendedName>
    <alternativeName>
        <fullName evidence="8">Queuosine biosynthesis protein QueE</fullName>
    </alternativeName>
</protein>
<dbReference type="Gene3D" id="3.20.20.70">
    <property type="entry name" value="Aldolase class I"/>
    <property type="match status" value="1"/>
</dbReference>
<keyword evidence="5 8" id="KW-0408">Iron</keyword>
<gene>
    <name evidence="8 10" type="primary">queE</name>
    <name evidence="10" type="ORF">ACLFYP115_01662</name>
</gene>